<dbReference type="STRING" id="1408281.Epro_0311"/>
<sequence>MSVDIFDKCKEFHIANDLKKAGVYPYFQRVESAQGPEITIDGKKKIVVCSNNYLGLANHPKVIEASCAAAKQYGTSGTGSRFLNGTNDLHEKVERKFAKLIGKEDAILFTTGHQSNLGALSALIGKGEVFITDKLDHASIMDGCRLSLGGELARFRHNNMGDLERQLQRYEDKGKLIVVDGIFSMEGDITNLPEIVKLAKKYNARVYVDEAHSLGVLGENGAGTGPHFGLQKDVDVVMATASKSLASIGGFIAGDKVIVDYIKHSARSLIFTASLPPACVGAIDMAIDLMIAEPERRKTLLKTSQKMKDEFQRMGYDTNLAQSPIIPLTIGDDKIVFQMWKMLFDEGIFTSPVVTPAVPEGQAIIRTSFMATHTDDHLNLILEKFRKIGKELGVIKG</sequence>
<dbReference type="InterPro" id="IPR015424">
    <property type="entry name" value="PyrdxlP-dep_Trfase"/>
</dbReference>
<name>A0A0G3WIH4_9BACT</name>
<dbReference type="PATRIC" id="fig|1408281.3.peg.323"/>
<dbReference type="InterPro" id="IPR004839">
    <property type="entry name" value="Aminotransferase_I/II_large"/>
</dbReference>
<dbReference type="InterPro" id="IPR015421">
    <property type="entry name" value="PyrdxlP-dep_Trfase_major"/>
</dbReference>
<dbReference type="Gene3D" id="3.40.640.10">
    <property type="entry name" value="Type I PLP-dependent aspartate aminotransferase-like (Major domain)"/>
    <property type="match status" value="1"/>
</dbReference>
<dbReference type="Proteomes" id="UP000035337">
    <property type="component" value="Chromosome"/>
</dbReference>
<comment type="cofactor">
    <cofactor evidence="1">
        <name>pyridoxal 5'-phosphate</name>
        <dbReference type="ChEBI" id="CHEBI:597326"/>
    </cofactor>
</comment>
<dbReference type="OrthoDB" id="9807157at2"/>
<dbReference type="Gene3D" id="3.90.1150.10">
    <property type="entry name" value="Aspartate Aminotransferase, domain 1"/>
    <property type="match status" value="1"/>
</dbReference>
<gene>
    <name evidence="4" type="primary">bioF</name>
    <name evidence="4" type="ORF">Epro_0311</name>
</gene>
<evidence type="ECO:0000256" key="2">
    <source>
        <dbReference type="ARBA" id="ARBA00022679"/>
    </source>
</evidence>
<reference evidence="4 5" key="1">
    <citation type="submission" date="2014-09" db="EMBL/GenBank/DDBJ databases">
        <title>Complete genome sequence of Endomicrobium proavitum.</title>
        <authorList>
            <person name="Zheng H."/>
        </authorList>
    </citation>
    <scope>NUCLEOTIDE SEQUENCE [LARGE SCALE GENOMIC DNA]</scope>
    <source>
        <strain evidence="4 5">Rsa215</strain>
    </source>
</reference>
<feature type="domain" description="Aminotransferase class I/classII large" evidence="3">
    <location>
        <begin position="44"/>
        <end position="384"/>
    </location>
</feature>
<proteinExistence type="predicted"/>
<organism evidence="4 5">
    <name type="scientific">Endomicrobium proavitum</name>
    <dbReference type="NCBI Taxonomy" id="1408281"/>
    <lineage>
        <taxon>Bacteria</taxon>
        <taxon>Pseudomonadati</taxon>
        <taxon>Elusimicrobiota</taxon>
        <taxon>Endomicrobiia</taxon>
        <taxon>Endomicrobiales</taxon>
        <taxon>Endomicrobiaceae</taxon>
        <taxon>Endomicrobium</taxon>
    </lineage>
</organism>
<dbReference type="CDD" id="cd06454">
    <property type="entry name" value="KBL_like"/>
    <property type="match status" value="1"/>
</dbReference>
<dbReference type="GO" id="GO:0016740">
    <property type="term" value="F:transferase activity"/>
    <property type="evidence" value="ECO:0007669"/>
    <property type="project" value="UniProtKB-KW"/>
</dbReference>
<keyword evidence="5" id="KW-1185">Reference proteome</keyword>
<dbReference type="KEGG" id="epo:Epro_0311"/>
<dbReference type="InterPro" id="IPR015422">
    <property type="entry name" value="PyrdxlP-dep_Trfase_small"/>
</dbReference>
<evidence type="ECO:0000313" key="5">
    <source>
        <dbReference type="Proteomes" id="UP000035337"/>
    </source>
</evidence>
<dbReference type="PANTHER" id="PTHR13693:SF3">
    <property type="entry name" value="LD36009P"/>
    <property type="match status" value="1"/>
</dbReference>
<evidence type="ECO:0000313" key="4">
    <source>
        <dbReference type="EMBL" id="AKL97690.1"/>
    </source>
</evidence>
<dbReference type="EMBL" id="CP009498">
    <property type="protein sequence ID" value="AKL97690.1"/>
    <property type="molecule type" value="Genomic_DNA"/>
</dbReference>
<keyword evidence="2" id="KW-0808">Transferase</keyword>
<dbReference type="GO" id="GO:0030170">
    <property type="term" value="F:pyridoxal phosphate binding"/>
    <property type="evidence" value="ECO:0007669"/>
    <property type="project" value="InterPro"/>
</dbReference>
<dbReference type="PANTHER" id="PTHR13693">
    <property type="entry name" value="CLASS II AMINOTRANSFERASE/8-AMINO-7-OXONONANOATE SYNTHASE"/>
    <property type="match status" value="1"/>
</dbReference>
<accession>A0A0G3WIH4</accession>
<protein>
    <submittedName>
        <fullName evidence="4">8-amino-7-oxononanoate synthase</fullName>
    </submittedName>
</protein>
<evidence type="ECO:0000259" key="3">
    <source>
        <dbReference type="Pfam" id="PF00155"/>
    </source>
</evidence>
<dbReference type="SUPFAM" id="SSF53383">
    <property type="entry name" value="PLP-dependent transferases"/>
    <property type="match status" value="1"/>
</dbReference>
<evidence type="ECO:0000256" key="1">
    <source>
        <dbReference type="ARBA" id="ARBA00001933"/>
    </source>
</evidence>
<dbReference type="Pfam" id="PF00155">
    <property type="entry name" value="Aminotran_1_2"/>
    <property type="match status" value="1"/>
</dbReference>
<dbReference type="InterPro" id="IPR050087">
    <property type="entry name" value="AON_synthase_class-II"/>
</dbReference>
<dbReference type="AlphaFoldDB" id="A0A0G3WIH4"/>